<dbReference type="AlphaFoldDB" id="A0AAD0ICI5"/>
<dbReference type="Proteomes" id="UP000240475">
    <property type="component" value="Chromosome"/>
</dbReference>
<dbReference type="PROSITE" id="PS50011">
    <property type="entry name" value="PROTEIN_KINASE_DOM"/>
    <property type="match status" value="1"/>
</dbReference>
<dbReference type="PROSITE" id="PS00107">
    <property type="entry name" value="PROTEIN_KINASE_ATP"/>
    <property type="match status" value="1"/>
</dbReference>
<dbReference type="InterPro" id="IPR053235">
    <property type="entry name" value="Ser_Thr_kinase"/>
</dbReference>
<evidence type="ECO:0000313" key="6">
    <source>
        <dbReference type="Proteomes" id="UP000240475"/>
    </source>
</evidence>
<evidence type="ECO:0000259" key="4">
    <source>
        <dbReference type="PROSITE" id="PS50011"/>
    </source>
</evidence>
<dbReference type="InterPro" id="IPR017441">
    <property type="entry name" value="Protein_kinase_ATP_BS"/>
</dbReference>
<dbReference type="CDD" id="cd14014">
    <property type="entry name" value="STKc_PknB_like"/>
    <property type="match status" value="1"/>
</dbReference>
<dbReference type="SUPFAM" id="SSF56112">
    <property type="entry name" value="Protein kinase-like (PK-like)"/>
    <property type="match status" value="1"/>
</dbReference>
<dbReference type="GO" id="GO:0005524">
    <property type="term" value="F:ATP binding"/>
    <property type="evidence" value="ECO:0007669"/>
    <property type="project" value="UniProtKB-UniRule"/>
</dbReference>
<dbReference type="EMBL" id="CP028490">
    <property type="protein sequence ID" value="AVX26218.1"/>
    <property type="molecule type" value="Genomic_DNA"/>
</dbReference>
<evidence type="ECO:0000256" key="3">
    <source>
        <dbReference type="PROSITE-ProRule" id="PRU10141"/>
    </source>
</evidence>
<dbReference type="GO" id="GO:0004674">
    <property type="term" value="F:protein serine/threonine kinase activity"/>
    <property type="evidence" value="ECO:0007669"/>
    <property type="project" value="UniProtKB-KW"/>
</dbReference>
<evidence type="ECO:0000313" key="5">
    <source>
        <dbReference type="EMBL" id="AVX26218.1"/>
    </source>
</evidence>
<proteinExistence type="predicted"/>
<keyword evidence="5" id="KW-0418">Kinase</keyword>
<dbReference type="GO" id="GO:0005737">
    <property type="term" value="C:cytoplasm"/>
    <property type="evidence" value="ECO:0007669"/>
    <property type="project" value="TreeGrafter"/>
</dbReference>
<dbReference type="Gene3D" id="1.10.510.10">
    <property type="entry name" value="Transferase(Phosphotransferase) domain 1"/>
    <property type="match status" value="1"/>
</dbReference>
<gene>
    <name evidence="5" type="ORF">DA456_24050</name>
</gene>
<evidence type="ECO:0000256" key="2">
    <source>
        <dbReference type="ARBA" id="ARBA00022840"/>
    </source>
</evidence>
<sequence length="342" mass="38258">MSSVVPELEIIRHLGSGAFGDVYLARDGVHGEVAVKVMSRKPEETDEEWVDIKREFLTEARHLSTATHRNVVQVFGIEDLGDSIRFTMTYCPGGSLHTRYQAGPMTLAAVRKAATDVLIGLGSLHGRAMLHRDIKPGNILLDHTGMAKLGDFGLVTDRLLLGYGSAAGYADHIAFEVWQGGPTSIRTDIWALGMTLFRLLHGEVWYVLQNEAPADIVAQGGLADCLRWLPHVPKRWRRVIRKMLADDPAARYVSSHEALNAIADLPIEPLWTVPNITPDLVRWELQSPKRLNVVEWTMHAERRHEWRAWSQPLGDGRNKTLGASQGVIGRIQVDRELEKYFG</sequence>
<dbReference type="PROSITE" id="PS00108">
    <property type="entry name" value="PROTEIN_KINASE_ST"/>
    <property type="match status" value="1"/>
</dbReference>
<name>A0AAD0ICI5_PSESX</name>
<dbReference type="InterPro" id="IPR000719">
    <property type="entry name" value="Prot_kinase_dom"/>
</dbReference>
<evidence type="ECO:0000256" key="1">
    <source>
        <dbReference type="ARBA" id="ARBA00022741"/>
    </source>
</evidence>
<dbReference type="InterPro" id="IPR011009">
    <property type="entry name" value="Kinase-like_dom_sf"/>
</dbReference>
<dbReference type="RefSeq" id="WP_080288477.1">
    <property type="nucleotide sequence ID" value="NZ_CP028490.1"/>
</dbReference>
<protein>
    <submittedName>
        <fullName evidence="5">Serine/threonine protein kinase</fullName>
    </submittedName>
</protein>
<dbReference type="SMART" id="SM00220">
    <property type="entry name" value="S_TKc"/>
    <property type="match status" value="1"/>
</dbReference>
<keyword evidence="5" id="KW-0808">Transferase</keyword>
<feature type="binding site" evidence="3">
    <location>
        <position position="36"/>
    </location>
    <ligand>
        <name>ATP</name>
        <dbReference type="ChEBI" id="CHEBI:30616"/>
    </ligand>
</feature>
<organism evidence="5 6">
    <name type="scientific">Pseudomonas syringae pv. atrofaciens</name>
    <dbReference type="NCBI Taxonomy" id="192087"/>
    <lineage>
        <taxon>Bacteria</taxon>
        <taxon>Pseudomonadati</taxon>
        <taxon>Pseudomonadota</taxon>
        <taxon>Gammaproteobacteria</taxon>
        <taxon>Pseudomonadales</taxon>
        <taxon>Pseudomonadaceae</taxon>
        <taxon>Pseudomonas</taxon>
        <taxon>Pseudomonas syringae</taxon>
    </lineage>
</organism>
<dbReference type="Pfam" id="PF00069">
    <property type="entry name" value="Pkinase"/>
    <property type="match status" value="1"/>
</dbReference>
<keyword evidence="5" id="KW-0723">Serine/threonine-protein kinase</keyword>
<accession>A0AAD0ICI5</accession>
<reference evidence="5 6" key="1">
    <citation type="submission" date="2018-04" db="EMBL/GenBank/DDBJ databases">
        <authorList>
            <person name="Cha J.-S."/>
        </authorList>
    </citation>
    <scope>NUCLEOTIDE SEQUENCE [LARGE SCALE GENOMIC DNA]</scope>
    <source>
        <strain evidence="5 6">LMG5095</strain>
    </source>
</reference>
<keyword evidence="1 3" id="KW-0547">Nucleotide-binding</keyword>
<keyword evidence="2 3" id="KW-0067">ATP-binding</keyword>
<feature type="domain" description="Protein kinase" evidence="4">
    <location>
        <begin position="8"/>
        <end position="271"/>
    </location>
</feature>
<dbReference type="InterPro" id="IPR008271">
    <property type="entry name" value="Ser/Thr_kinase_AS"/>
</dbReference>
<dbReference type="PANTHER" id="PTHR24361">
    <property type="entry name" value="MITOGEN-ACTIVATED KINASE KINASE KINASE"/>
    <property type="match status" value="1"/>
</dbReference>